<accession>A0A223HY56</accession>
<dbReference type="EMBL" id="CP016893">
    <property type="protein sequence ID" value="AST57317.1"/>
    <property type="molecule type" value="Genomic_DNA"/>
</dbReference>
<dbReference type="PANTHER" id="PTHR34386:SF1">
    <property type="entry name" value="GLUTAREDOXIN-LIKE PROTEIN NRDH"/>
    <property type="match status" value="1"/>
</dbReference>
<dbReference type="GO" id="GO:0045454">
    <property type="term" value="P:cell redox homeostasis"/>
    <property type="evidence" value="ECO:0007669"/>
    <property type="project" value="TreeGrafter"/>
</dbReference>
<dbReference type="SUPFAM" id="SSF52833">
    <property type="entry name" value="Thioredoxin-like"/>
    <property type="match status" value="2"/>
</dbReference>
<dbReference type="NCBIfam" id="TIGR02196">
    <property type="entry name" value="GlrX_YruB"/>
    <property type="match status" value="1"/>
</dbReference>
<name>A0A223HY56_THETR</name>
<reference evidence="2 3" key="1">
    <citation type="submission" date="2016-08" db="EMBL/GenBank/DDBJ databases">
        <title>A novel genetic cassette of butanologenic Thermoanaerobacterium thermosaccharolyticum that directly convert cellulose to butanol.</title>
        <authorList>
            <person name="Li T."/>
            <person name="He J."/>
        </authorList>
    </citation>
    <scope>NUCLEOTIDE SEQUENCE [LARGE SCALE GENOMIC DNA]</scope>
    <source>
        <strain evidence="2 3">TG57</strain>
    </source>
</reference>
<dbReference type="PROSITE" id="PS00195">
    <property type="entry name" value="GLUTAREDOXIN_1"/>
    <property type="match status" value="1"/>
</dbReference>
<feature type="domain" description="Glutaredoxin" evidence="1">
    <location>
        <begin position="117"/>
        <end position="175"/>
    </location>
</feature>
<gene>
    <name evidence="2" type="ORF">Thert_01233</name>
</gene>
<sequence length="192" mass="21654">MLSFIKDRSEFEDIRKTEDFFMLMFYSNMSQKSLEALDNLKKFSDKNKDVKVYALNASDVRDIHTEFGITAVPALITFSGGKVQQIVYGIQTEDYYDRLLTTSSVKPSDGSKKYHRVVVYTSPSCPWCSATKSYLRQNNIPFREVDVTKNPGAAEELVRRSGQRGVPQTDIDGTIVVGFDKSRLNALLGIQG</sequence>
<organism evidence="2 3">
    <name type="scientific">Thermoanaerobacterium thermosaccharolyticum</name>
    <name type="common">Clostridium thermosaccharolyticum</name>
    <dbReference type="NCBI Taxonomy" id="1517"/>
    <lineage>
        <taxon>Bacteria</taxon>
        <taxon>Bacillati</taxon>
        <taxon>Bacillota</taxon>
        <taxon>Clostridia</taxon>
        <taxon>Thermoanaerobacterales</taxon>
        <taxon>Thermoanaerobacteraceae</taxon>
        <taxon>Thermoanaerobacterium</taxon>
    </lineage>
</organism>
<dbReference type="CDD" id="cd02947">
    <property type="entry name" value="TRX_family"/>
    <property type="match status" value="1"/>
</dbReference>
<dbReference type="Pfam" id="PF00462">
    <property type="entry name" value="Glutaredoxin"/>
    <property type="match status" value="1"/>
</dbReference>
<dbReference type="PROSITE" id="PS51354">
    <property type="entry name" value="GLUTAREDOXIN_2"/>
    <property type="match status" value="1"/>
</dbReference>
<dbReference type="InterPro" id="IPR011767">
    <property type="entry name" value="GLR_AS"/>
</dbReference>
<dbReference type="GO" id="GO:0009055">
    <property type="term" value="F:electron transfer activity"/>
    <property type="evidence" value="ECO:0007669"/>
    <property type="project" value="TreeGrafter"/>
</dbReference>
<dbReference type="RefSeq" id="WP_094397174.1">
    <property type="nucleotide sequence ID" value="NZ_CP016893.1"/>
</dbReference>
<dbReference type="Gene3D" id="3.40.30.10">
    <property type="entry name" value="Glutaredoxin"/>
    <property type="match status" value="2"/>
</dbReference>
<dbReference type="InterPro" id="IPR002109">
    <property type="entry name" value="Glutaredoxin"/>
</dbReference>
<dbReference type="InterPro" id="IPR051548">
    <property type="entry name" value="Grx-like_ET"/>
</dbReference>
<dbReference type="InterPro" id="IPR011911">
    <property type="entry name" value="GlrX_YruB"/>
</dbReference>
<protein>
    <submittedName>
        <fullName evidence="2">Glutaredoxin-like protein, YruB-family</fullName>
    </submittedName>
</protein>
<dbReference type="InterPro" id="IPR036249">
    <property type="entry name" value="Thioredoxin-like_sf"/>
</dbReference>
<dbReference type="PANTHER" id="PTHR34386">
    <property type="entry name" value="GLUTAREDOXIN"/>
    <property type="match status" value="1"/>
</dbReference>
<dbReference type="CDD" id="cd02976">
    <property type="entry name" value="NrdH"/>
    <property type="match status" value="1"/>
</dbReference>
<evidence type="ECO:0000313" key="3">
    <source>
        <dbReference type="Proteomes" id="UP000214975"/>
    </source>
</evidence>
<evidence type="ECO:0000259" key="1">
    <source>
        <dbReference type="Pfam" id="PF00462"/>
    </source>
</evidence>
<proteinExistence type="predicted"/>
<dbReference type="AlphaFoldDB" id="A0A223HY56"/>
<evidence type="ECO:0000313" key="2">
    <source>
        <dbReference type="EMBL" id="AST57317.1"/>
    </source>
</evidence>
<dbReference type="Proteomes" id="UP000214975">
    <property type="component" value="Chromosome"/>
</dbReference>